<dbReference type="Proteomes" id="UP000301751">
    <property type="component" value="Unassembled WGS sequence"/>
</dbReference>
<protein>
    <submittedName>
        <fullName evidence="1">Uncharacterized protein</fullName>
    </submittedName>
</protein>
<accession>A0A480AT79</accession>
<comment type="caution">
    <text evidence="1">The sequence shown here is derived from an EMBL/GenBank/DDBJ whole genome shotgun (WGS) entry which is preliminary data.</text>
</comment>
<gene>
    <name evidence="1" type="ORF">AQPW35_25080</name>
</gene>
<reference evidence="2" key="1">
    <citation type="submission" date="2019-03" db="EMBL/GenBank/DDBJ databases">
        <title>Aquabacterium pictum sp.nov., the first bacteriochlorophyll a-containing freshwater bacterium in the genus Aquabacterium of the class Betaproteobacteria.</title>
        <authorList>
            <person name="Hirose S."/>
            <person name="Tank M."/>
            <person name="Hara E."/>
            <person name="Tamaki H."/>
            <person name="Takaichi S."/>
            <person name="Haruta S."/>
            <person name="Hanada S."/>
        </authorList>
    </citation>
    <scope>NUCLEOTIDE SEQUENCE [LARGE SCALE GENOMIC DNA]</scope>
    <source>
        <strain evidence="2">W35</strain>
    </source>
</reference>
<keyword evidence="2" id="KW-1185">Reference proteome</keyword>
<dbReference type="EMBL" id="BJCL01000005">
    <property type="protein sequence ID" value="GCL63427.1"/>
    <property type="molecule type" value="Genomic_DNA"/>
</dbReference>
<proteinExistence type="predicted"/>
<name>A0A480AT79_9BURK</name>
<dbReference type="OrthoDB" id="9795237at2"/>
<sequence>MNIHQMQVRYLPGPDRVLWQLRTTEGALYAVWLTRRMLLLIWPPLTKLVTHRAVAQVLPHATVVPEAQAMLAQAALERPLPGASFSEPFIAQAQTEPLGPEPLLPEAVDLGPGEGGQGLQLQLREPGGRSLGMQLSDDLSTGLLRLLEQALASADWGGPFTAATAPQAPGPATPRTLN</sequence>
<evidence type="ECO:0000313" key="2">
    <source>
        <dbReference type="Proteomes" id="UP000301751"/>
    </source>
</evidence>
<dbReference type="RefSeq" id="WP_137733155.1">
    <property type="nucleotide sequence ID" value="NZ_BJCL01000005.1"/>
</dbReference>
<evidence type="ECO:0000313" key="1">
    <source>
        <dbReference type="EMBL" id="GCL63427.1"/>
    </source>
</evidence>
<organism evidence="1 2">
    <name type="scientific">Pseudaquabacterium pictum</name>
    <dbReference type="NCBI Taxonomy" id="2315236"/>
    <lineage>
        <taxon>Bacteria</taxon>
        <taxon>Pseudomonadati</taxon>
        <taxon>Pseudomonadota</taxon>
        <taxon>Betaproteobacteria</taxon>
        <taxon>Burkholderiales</taxon>
        <taxon>Sphaerotilaceae</taxon>
        <taxon>Pseudaquabacterium</taxon>
    </lineage>
</organism>
<dbReference type="AlphaFoldDB" id="A0A480AT79"/>